<gene>
    <name evidence="2" type="ORF">B1C78_09505</name>
</gene>
<feature type="signal peptide" evidence="1">
    <location>
        <begin position="1"/>
        <end position="22"/>
    </location>
</feature>
<evidence type="ECO:0008006" key="4">
    <source>
        <dbReference type="Google" id="ProtNLM"/>
    </source>
</evidence>
<evidence type="ECO:0000313" key="3">
    <source>
        <dbReference type="Proteomes" id="UP000189462"/>
    </source>
</evidence>
<comment type="caution">
    <text evidence="2">The sequence shown here is derived from an EMBL/GenBank/DDBJ whole genome shotgun (WGS) entry which is preliminary data.</text>
</comment>
<dbReference type="AlphaFoldDB" id="A0A1V3NGE5"/>
<sequence>MSTRLRLLVTVLAALLNLAAGGYEPRDGDIVFQDSGAPESLAIQLATDSPYSHVGIVFMVDGEPVVWEAVNPVRATPFDAWVARDPDGHFVVKRLENADETLDEEGAAALRRAVKAFAGRPYDFRFSWSSDALYCSELVWKAYDKGLGIRLSDPRPMGDYDLGHPEVRAQLRERFGVDVPLEEQVVSPAALFHSPQLRKVHAP</sequence>
<protein>
    <recommendedName>
        <fullName evidence="4">Peptidoglycan peptidase</fullName>
    </recommendedName>
</protein>
<dbReference type="EMBL" id="MVBK01000051">
    <property type="protein sequence ID" value="OOG24151.1"/>
    <property type="molecule type" value="Genomic_DNA"/>
</dbReference>
<proteinExistence type="predicted"/>
<keyword evidence="1" id="KW-0732">Signal</keyword>
<dbReference type="Proteomes" id="UP000189462">
    <property type="component" value="Unassembled WGS sequence"/>
</dbReference>
<dbReference type="OrthoDB" id="195541at2"/>
<dbReference type="InterPro" id="IPR038765">
    <property type="entry name" value="Papain-like_cys_pep_sf"/>
</dbReference>
<evidence type="ECO:0000313" key="2">
    <source>
        <dbReference type="EMBL" id="OOG24151.1"/>
    </source>
</evidence>
<organism evidence="2 3">
    <name type="scientific">Thioalkalivibrio denitrificans</name>
    <dbReference type="NCBI Taxonomy" id="108003"/>
    <lineage>
        <taxon>Bacteria</taxon>
        <taxon>Pseudomonadati</taxon>
        <taxon>Pseudomonadota</taxon>
        <taxon>Gammaproteobacteria</taxon>
        <taxon>Chromatiales</taxon>
        <taxon>Ectothiorhodospiraceae</taxon>
        <taxon>Thioalkalivibrio</taxon>
    </lineage>
</organism>
<feature type="chain" id="PRO_5012483037" description="Peptidoglycan peptidase" evidence="1">
    <location>
        <begin position="23"/>
        <end position="203"/>
    </location>
</feature>
<evidence type="ECO:0000256" key="1">
    <source>
        <dbReference type="SAM" id="SignalP"/>
    </source>
</evidence>
<dbReference type="Pfam" id="PF05708">
    <property type="entry name" value="Peptidase_C92"/>
    <property type="match status" value="1"/>
</dbReference>
<dbReference type="Gene3D" id="3.90.1720.10">
    <property type="entry name" value="endopeptidase domain like (from Nostoc punctiforme)"/>
    <property type="match status" value="1"/>
</dbReference>
<dbReference type="STRING" id="108003.B1C78_09505"/>
<dbReference type="RefSeq" id="WP_077278912.1">
    <property type="nucleotide sequence ID" value="NZ_MVBK01000051.1"/>
</dbReference>
<reference evidence="2 3" key="1">
    <citation type="submission" date="2017-02" db="EMBL/GenBank/DDBJ databases">
        <title>Genomic diversity within the haloalkaliphilic genus Thioalkalivibrio.</title>
        <authorList>
            <person name="Ahn A.-C."/>
            <person name="Meier-Kolthoff J."/>
            <person name="Overmars L."/>
            <person name="Richter M."/>
            <person name="Woyke T."/>
            <person name="Sorokin D.Y."/>
            <person name="Muyzer G."/>
        </authorList>
    </citation>
    <scope>NUCLEOTIDE SEQUENCE [LARGE SCALE GENOMIC DNA]</scope>
    <source>
        <strain evidence="2 3">ALJD</strain>
    </source>
</reference>
<keyword evidence="3" id="KW-1185">Reference proteome</keyword>
<dbReference type="SUPFAM" id="SSF54001">
    <property type="entry name" value="Cysteine proteinases"/>
    <property type="match status" value="1"/>
</dbReference>
<dbReference type="InterPro" id="IPR024453">
    <property type="entry name" value="Peptidase_C92"/>
</dbReference>
<name>A0A1V3NGE5_9GAMM</name>
<accession>A0A1V3NGE5</accession>
<dbReference type="NCBIfam" id="NF007458">
    <property type="entry name" value="PRK10030.1"/>
    <property type="match status" value="1"/>
</dbReference>